<dbReference type="PANTHER" id="PTHR38594">
    <property type="entry name" value="PEP-DEPENDENT DIHYDROXYACETONE KINASE, PHOSPHORYL DONOR SUBUNIT DHAM"/>
    <property type="match status" value="1"/>
</dbReference>
<evidence type="ECO:0000256" key="4">
    <source>
        <dbReference type="ARBA" id="ARBA00012095"/>
    </source>
</evidence>
<dbReference type="Gene3D" id="3.40.50.510">
    <property type="entry name" value="Phosphotransferase system, mannose-type IIA component"/>
    <property type="match status" value="1"/>
</dbReference>
<evidence type="ECO:0000313" key="11">
    <source>
        <dbReference type="Proteomes" id="UP001141259"/>
    </source>
</evidence>
<evidence type="ECO:0000259" key="8">
    <source>
        <dbReference type="PROSITE" id="PS51096"/>
    </source>
</evidence>
<evidence type="ECO:0000259" key="9">
    <source>
        <dbReference type="PROSITE" id="PS51350"/>
    </source>
</evidence>
<dbReference type="GO" id="GO:0019563">
    <property type="term" value="P:glycerol catabolic process"/>
    <property type="evidence" value="ECO:0007669"/>
    <property type="project" value="InterPro"/>
</dbReference>
<dbReference type="NCBIfam" id="TIGR01003">
    <property type="entry name" value="PTS_HPr_family"/>
    <property type="match status" value="1"/>
</dbReference>
<dbReference type="EMBL" id="JANYMP010000012">
    <property type="protein sequence ID" value="MCS7480039.1"/>
    <property type="molecule type" value="Genomic_DNA"/>
</dbReference>
<name>A0A9X2VPQ9_9PSEU</name>
<feature type="domain" description="PTS EIIA type-4" evidence="8">
    <location>
        <begin position="7"/>
        <end position="130"/>
    </location>
</feature>
<dbReference type="Pfam" id="PF03610">
    <property type="entry name" value="EIIA-man"/>
    <property type="match status" value="1"/>
</dbReference>
<dbReference type="AlphaFoldDB" id="A0A9X2VPQ9"/>
<dbReference type="Gene3D" id="3.30.1340.10">
    <property type="entry name" value="HPr-like"/>
    <property type="match status" value="1"/>
</dbReference>
<keyword evidence="10" id="KW-0418">Kinase</keyword>
<reference evidence="10" key="1">
    <citation type="submission" date="2022-08" db="EMBL/GenBank/DDBJ databases">
        <authorList>
            <person name="Tistechok S."/>
            <person name="Samborskyy M."/>
            <person name="Roman I."/>
        </authorList>
    </citation>
    <scope>NUCLEOTIDE SEQUENCE</scope>
    <source>
        <strain evidence="10">DSM 103496</strain>
    </source>
</reference>
<dbReference type="PRINTS" id="PR00107">
    <property type="entry name" value="PHOSPHOCPHPR"/>
</dbReference>
<gene>
    <name evidence="10" type="primary">dhaM</name>
    <name evidence="10" type="ORF">NZH93_24545</name>
</gene>
<organism evidence="10 11">
    <name type="scientific">Umezawaea endophytica</name>
    <dbReference type="NCBI Taxonomy" id="1654476"/>
    <lineage>
        <taxon>Bacteria</taxon>
        <taxon>Bacillati</taxon>
        <taxon>Actinomycetota</taxon>
        <taxon>Actinomycetes</taxon>
        <taxon>Pseudonocardiales</taxon>
        <taxon>Pseudonocardiaceae</taxon>
        <taxon>Umezawaea</taxon>
    </lineage>
</organism>
<dbReference type="PROSITE" id="PS51096">
    <property type="entry name" value="PTS_EIIA_TYPE_4"/>
    <property type="match status" value="1"/>
</dbReference>
<evidence type="ECO:0000256" key="6">
    <source>
        <dbReference type="ARBA" id="ARBA00022679"/>
    </source>
</evidence>
<protein>
    <recommendedName>
        <fullName evidence="5">Phosphocarrier protein HPr</fullName>
        <ecNumber evidence="4">2.7.1.121</ecNumber>
    </recommendedName>
</protein>
<dbReference type="InterPro" id="IPR039643">
    <property type="entry name" value="DhaM"/>
</dbReference>
<evidence type="ECO:0000313" key="10">
    <source>
        <dbReference type="EMBL" id="MCS7480039.1"/>
    </source>
</evidence>
<dbReference type="NCBIfam" id="TIGR02364">
    <property type="entry name" value="dha_pts"/>
    <property type="match status" value="1"/>
</dbReference>
<sequence length="232" mass="22966">MTALAHLVGMVVVSHSRKLAEGVAELAGQMAPDVVVLPAGGDGEGGLGTDYAAVSVAMAEADSGAGVVVLYDLGSAKMVAEMAVEENDDGRVLVVDAPLVEGAVAAAVAAQGGASMAEVAVAAASATPGAPPPAARRPSLRLVTNAASLDVVLTNEVGLHARPSALLARTVAGLDADVLVRFGGDEADAKSVLALMGLGAPGGARIEVVASGVDAEEALRRIEELAERGFDE</sequence>
<dbReference type="InterPro" id="IPR036662">
    <property type="entry name" value="PTS_EIIA_man-typ_sf"/>
</dbReference>
<dbReference type="InterPro" id="IPR001020">
    <property type="entry name" value="PTS_HPr_His_P_site"/>
</dbReference>
<comment type="caution">
    <text evidence="10">The sequence shown here is derived from an EMBL/GenBank/DDBJ whole genome shotgun (WGS) entry which is preliminary data.</text>
</comment>
<dbReference type="CDD" id="cd00367">
    <property type="entry name" value="PTS-HPr_like"/>
    <property type="match status" value="1"/>
</dbReference>
<dbReference type="GO" id="GO:0016020">
    <property type="term" value="C:membrane"/>
    <property type="evidence" value="ECO:0007669"/>
    <property type="project" value="InterPro"/>
</dbReference>
<evidence type="ECO:0000256" key="2">
    <source>
        <dbReference type="ARBA" id="ARBA00002788"/>
    </source>
</evidence>
<dbReference type="PANTHER" id="PTHR38594:SF1">
    <property type="entry name" value="PEP-DEPENDENT DIHYDROXYACETONE KINASE, PHOSPHORYL DONOR SUBUNIT DHAM"/>
    <property type="match status" value="1"/>
</dbReference>
<comment type="subunit">
    <text evidence="7">Homodimer. The dihydroxyacetone kinase complex is composed of a homodimer of DhaM, a homodimer of DhaK and the subunit DhaL.</text>
</comment>
<evidence type="ECO:0000256" key="1">
    <source>
        <dbReference type="ARBA" id="ARBA00001113"/>
    </source>
</evidence>
<dbReference type="InterPro" id="IPR000032">
    <property type="entry name" value="HPr-like"/>
</dbReference>
<dbReference type="Proteomes" id="UP001141259">
    <property type="component" value="Unassembled WGS sequence"/>
</dbReference>
<comment type="catalytic activity">
    <reaction evidence="1">
        <text>dihydroxyacetone + phosphoenolpyruvate = dihydroxyacetone phosphate + pyruvate</text>
        <dbReference type="Rhea" id="RHEA:18381"/>
        <dbReference type="ChEBI" id="CHEBI:15361"/>
        <dbReference type="ChEBI" id="CHEBI:16016"/>
        <dbReference type="ChEBI" id="CHEBI:57642"/>
        <dbReference type="ChEBI" id="CHEBI:58702"/>
        <dbReference type="EC" id="2.7.1.121"/>
    </reaction>
</comment>
<keyword evidence="11" id="KW-1185">Reference proteome</keyword>
<proteinExistence type="predicted"/>
<dbReference type="InterPro" id="IPR004701">
    <property type="entry name" value="PTS_EIIA_man-typ"/>
</dbReference>
<dbReference type="PROSITE" id="PS51350">
    <property type="entry name" value="PTS_HPR_DOM"/>
    <property type="match status" value="1"/>
</dbReference>
<comment type="function">
    <text evidence="2">Component of the dihydroxyacetone kinase complex, which is responsible for the phosphoenolpyruvate (PEP)-dependent phosphorylation of dihydroxyacetone. DhaM serves as the phosphoryl donor. Is phosphorylated by phosphoenolpyruvate in an EI- and HPr-dependent reaction, and a phosphorelay system on histidine residues finally leads to phosphoryl transfer to DhaL and dihydroxyacetone.</text>
</comment>
<dbReference type="InterPro" id="IPR012844">
    <property type="entry name" value="DhaM_N"/>
</dbReference>
<evidence type="ECO:0000256" key="3">
    <source>
        <dbReference type="ARBA" id="ARBA00003681"/>
    </source>
</evidence>
<dbReference type="RefSeq" id="WP_259625536.1">
    <property type="nucleotide sequence ID" value="NZ_JANYMP010000012.1"/>
</dbReference>
<dbReference type="SUPFAM" id="SSF55594">
    <property type="entry name" value="HPr-like"/>
    <property type="match status" value="1"/>
</dbReference>
<evidence type="ECO:0000256" key="5">
    <source>
        <dbReference type="ARBA" id="ARBA00020422"/>
    </source>
</evidence>
<dbReference type="EC" id="2.7.1.121" evidence="4"/>
<dbReference type="InterPro" id="IPR035895">
    <property type="entry name" value="HPr-like_sf"/>
</dbReference>
<dbReference type="GO" id="GO:0047324">
    <property type="term" value="F:phosphoenolpyruvate-glycerone phosphotransferase activity"/>
    <property type="evidence" value="ECO:0007669"/>
    <property type="project" value="UniProtKB-EC"/>
</dbReference>
<evidence type="ECO:0000256" key="7">
    <source>
        <dbReference type="ARBA" id="ARBA00046577"/>
    </source>
</evidence>
<dbReference type="GO" id="GO:0009401">
    <property type="term" value="P:phosphoenolpyruvate-dependent sugar phosphotransferase system"/>
    <property type="evidence" value="ECO:0007669"/>
    <property type="project" value="InterPro"/>
</dbReference>
<accession>A0A9X2VPQ9</accession>
<dbReference type="Pfam" id="PF00381">
    <property type="entry name" value="PTS-HPr"/>
    <property type="match status" value="1"/>
</dbReference>
<feature type="domain" description="HPr" evidence="9">
    <location>
        <begin position="146"/>
        <end position="232"/>
    </location>
</feature>
<dbReference type="PROSITE" id="PS00369">
    <property type="entry name" value="PTS_HPR_HIS"/>
    <property type="match status" value="1"/>
</dbReference>
<keyword evidence="6 10" id="KW-0808">Transferase</keyword>
<dbReference type="SUPFAM" id="SSF53062">
    <property type="entry name" value="PTS system fructose IIA component-like"/>
    <property type="match status" value="1"/>
</dbReference>
<comment type="function">
    <text evidence="3">General (non sugar-specific) component of the phosphoenolpyruvate-dependent sugar phosphotransferase system (sugar PTS). This major carbohydrate active-transport system catalyzes the phosphorylation of incoming sugar substrates concomitantly with their translocation across the cell membrane. The phosphoryl group from phosphoenolpyruvate (PEP) is transferred to the phosphoryl carrier protein HPr by enzyme I. Phospho-HPr then transfers it to the PTS EIIA domain.</text>
</comment>